<evidence type="ECO:0000256" key="3">
    <source>
        <dbReference type="SAM" id="Phobius"/>
    </source>
</evidence>
<comment type="caution">
    <text evidence="4">The sequence shown here is derived from an EMBL/GenBank/DDBJ whole genome shotgun (WGS) entry which is preliminary data.</text>
</comment>
<organism evidence="4 5">
    <name type="scientific">Nesterenkonia cremea</name>
    <dbReference type="NCBI Taxonomy" id="1882340"/>
    <lineage>
        <taxon>Bacteria</taxon>
        <taxon>Bacillati</taxon>
        <taxon>Actinomycetota</taxon>
        <taxon>Actinomycetes</taxon>
        <taxon>Micrococcales</taxon>
        <taxon>Micrococcaceae</taxon>
        <taxon>Nesterenkonia</taxon>
    </lineage>
</organism>
<dbReference type="AlphaFoldDB" id="A0A917AJW1"/>
<sequence>MIELLRDALGLLLVIVGALFFAAGTLALIRFPGVRNRLHALTKADNLGLGLIMLGSGLLLGSWTAAGVLLLAWLLGLGAASVSAHVLAENEVRQLETDTDDLDAGPASDAGTDADPGARGTTGRQS</sequence>
<keyword evidence="3" id="KW-1133">Transmembrane helix</keyword>
<keyword evidence="3" id="KW-0812">Transmembrane</keyword>
<evidence type="ECO:0000256" key="2">
    <source>
        <dbReference type="SAM" id="MobiDB-lite"/>
    </source>
</evidence>
<name>A0A917AJW1_9MICC</name>
<keyword evidence="5" id="KW-1185">Reference proteome</keyword>
<reference evidence="4" key="2">
    <citation type="submission" date="2020-09" db="EMBL/GenBank/DDBJ databases">
        <authorList>
            <person name="Sun Q."/>
            <person name="Zhou Y."/>
        </authorList>
    </citation>
    <scope>NUCLEOTIDE SEQUENCE</scope>
    <source>
        <strain evidence="4">CGMCC 1.15388</strain>
    </source>
</reference>
<evidence type="ECO:0008006" key="6">
    <source>
        <dbReference type="Google" id="ProtNLM"/>
    </source>
</evidence>
<protein>
    <recommendedName>
        <fullName evidence="6">Monovalent cation/H(+) antiporter subunit G</fullName>
    </recommendedName>
</protein>
<dbReference type="InterPro" id="IPR005133">
    <property type="entry name" value="PhaG_MnhG_YufB"/>
</dbReference>
<evidence type="ECO:0000256" key="1">
    <source>
        <dbReference type="ARBA" id="ARBA00008404"/>
    </source>
</evidence>
<evidence type="ECO:0000313" key="5">
    <source>
        <dbReference type="Proteomes" id="UP000633136"/>
    </source>
</evidence>
<dbReference type="GO" id="GO:0015385">
    <property type="term" value="F:sodium:proton antiporter activity"/>
    <property type="evidence" value="ECO:0007669"/>
    <property type="project" value="TreeGrafter"/>
</dbReference>
<gene>
    <name evidence="4" type="ORF">GCM10011401_01120</name>
</gene>
<evidence type="ECO:0000313" key="4">
    <source>
        <dbReference type="EMBL" id="GGE58152.1"/>
    </source>
</evidence>
<reference evidence="4" key="1">
    <citation type="journal article" date="2014" name="Int. J. Syst. Evol. Microbiol.">
        <title>Complete genome sequence of Corynebacterium casei LMG S-19264T (=DSM 44701T), isolated from a smear-ripened cheese.</title>
        <authorList>
            <consortium name="US DOE Joint Genome Institute (JGI-PGF)"/>
            <person name="Walter F."/>
            <person name="Albersmeier A."/>
            <person name="Kalinowski J."/>
            <person name="Ruckert C."/>
        </authorList>
    </citation>
    <scope>NUCLEOTIDE SEQUENCE</scope>
    <source>
        <strain evidence="4">CGMCC 1.15388</strain>
    </source>
</reference>
<feature type="region of interest" description="Disordered" evidence="2">
    <location>
        <begin position="97"/>
        <end position="126"/>
    </location>
</feature>
<dbReference type="RefSeq" id="WP_188682031.1">
    <property type="nucleotide sequence ID" value="NZ_BMIS01000001.1"/>
</dbReference>
<comment type="similarity">
    <text evidence="1">Belongs to the CPA3 antiporters (TC 2.A.63) subunit G family.</text>
</comment>
<feature type="transmembrane region" description="Helical" evidence="3">
    <location>
        <begin position="51"/>
        <end position="75"/>
    </location>
</feature>
<dbReference type="Pfam" id="PF03334">
    <property type="entry name" value="PhaG_MnhG_YufB"/>
    <property type="match status" value="1"/>
</dbReference>
<dbReference type="EMBL" id="BMIS01000001">
    <property type="protein sequence ID" value="GGE58152.1"/>
    <property type="molecule type" value="Genomic_DNA"/>
</dbReference>
<keyword evidence="3" id="KW-0472">Membrane</keyword>
<proteinExistence type="inferred from homology"/>
<dbReference type="PANTHER" id="PTHR34703:SF1">
    <property type="entry name" value="ANTIPORTER SUBUNIT MNHG2-RELATED"/>
    <property type="match status" value="1"/>
</dbReference>
<dbReference type="PANTHER" id="PTHR34703">
    <property type="entry name" value="ANTIPORTER SUBUNIT MNHG2-RELATED"/>
    <property type="match status" value="1"/>
</dbReference>
<dbReference type="Proteomes" id="UP000633136">
    <property type="component" value="Unassembled WGS sequence"/>
</dbReference>
<accession>A0A917AJW1</accession>